<feature type="binding site" evidence="20">
    <location>
        <position position="269"/>
    </location>
    <ligand>
        <name>Mg(2+)</name>
        <dbReference type="ChEBI" id="CHEBI:18420"/>
        <label>2</label>
    </ligand>
</feature>
<evidence type="ECO:0000256" key="18">
    <source>
        <dbReference type="HAMAP-Rule" id="MF_00047"/>
    </source>
</evidence>
<evidence type="ECO:0000256" key="10">
    <source>
        <dbReference type="ARBA" id="ARBA00022741"/>
    </source>
</evidence>
<feature type="active site" evidence="19">
    <location>
        <position position="149"/>
    </location>
</feature>
<evidence type="ECO:0000256" key="21">
    <source>
        <dbReference type="PROSITE-ProRule" id="PRU00409"/>
    </source>
</evidence>
<feature type="active site" evidence="19">
    <location>
        <position position="280"/>
    </location>
</feature>
<dbReference type="NCBIfam" id="NF002378">
    <property type="entry name" value="PRK01372.1"/>
    <property type="match status" value="1"/>
</dbReference>
<evidence type="ECO:0000256" key="8">
    <source>
        <dbReference type="ARBA" id="ARBA00022598"/>
    </source>
</evidence>
<dbReference type="FunFam" id="3.30.470.20:FF:000008">
    <property type="entry name" value="D-alanine--D-alanine ligase"/>
    <property type="match status" value="1"/>
</dbReference>
<organism evidence="23 24">
    <name type="scientific">Arenicella xantha</name>
    <dbReference type="NCBI Taxonomy" id="644221"/>
    <lineage>
        <taxon>Bacteria</taxon>
        <taxon>Pseudomonadati</taxon>
        <taxon>Pseudomonadota</taxon>
        <taxon>Gammaproteobacteria</taxon>
        <taxon>Arenicellales</taxon>
        <taxon>Arenicellaceae</taxon>
        <taxon>Arenicella</taxon>
    </lineage>
</organism>
<dbReference type="GO" id="GO:0005524">
    <property type="term" value="F:ATP binding"/>
    <property type="evidence" value="ECO:0007669"/>
    <property type="project" value="UniProtKB-UniRule"/>
</dbReference>
<keyword evidence="13 18" id="KW-0133">Cell shape</keyword>
<feature type="active site" evidence="19">
    <location>
        <position position="21"/>
    </location>
</feature>
<evidence type="ECO:0000256" key="7">
    <source>
        <dbReference type="ARBA" id="ARBA00022490"/>
    </source>
</evidence>
<evidence type="ECO:0000256" key="16">
    <source>
        <dbReference type="ARBA" id="ARBA00023316"/>
    </source>
</evidence>
<dbReference type="PROSITE" id="PS00844">
    <property type="entry name" value="DALA_DALA_LIGASE_2"/>
    <property type="match status" value="1"/>
</dbReference>
<dbReference type="GO" id="GO:0005829">
    <property type="term" value="C:cytosol"/>
    <property type="evidence" value="ECO:0007669"/>
    <property type="project" value="TreeGrafter"/>
</dbReference>
<feature type="binding site" evidence="20">
    <location>
        <position position="269"/>
    </location>
    <ligand>
        <name>Mg(2+)</name>
        <dbReference type="ChEBI" id="CHEBI:18420"/>
        <label>1</label>
    </ligand>
</feature>
<dbReference type="UniPathway" id="UPA00219"/>
<dbReference type="PIRSF" id="PIRSF039102">
    <property type="entry name" value="Ddl/VanB"/>
    <property type="match status" value="1"/>
</dbReference>
<feature type="domain" description="ATP-grasp" evidence="22">
    <location>
        <begin position="107"/>
        <end position="302"/>
    </location>
</feature>
<reference evidence="23 24" key="1">
    <citation type="submission" date="2018-06" db="EMBL/GenBank/DDBJ databases">
        <title>Genomic Encyclopedia of Type Strains, Phase IV (KMG-IV): sequencing the most valuable type-strain genomes for metagenomic binning, comparative biology and taxonomic classification.</title>
        <authorList>
            <person name="Goeker M."/>
        </authorList>
    </citation>
    <scope>NUCLEOTIDE SEQUENCE [LARGE SCALE GENOMIC DNA]</scope>
    <source>
        <strain evidence="23 24">DSM 24032</strain>
    </source>
</reference>
<dbReference type="PROSITE" id="PS00843">
    <property type="entry name" value="DALA_DALA_LIGASE_1"/>
    <property type="match status" value="1"/>
</dbReference>
<keyword evidence="7 18" id="KW-0963">Cytoplasm</keyword>
<dbReference type="Gene3D" id="3.30.1490.20">
    <property type="entry name" value="ATP-grasp fold, A domain"/>
    <property type="match status" value="1"/>
</dbReference>
<accession>A0A395JLM5</accession>
<proteinExistence type="inferred from homology"/>
<sequence>MINNAQKFGKVAVLLGGVSAEREVSLMSGAAVLEGLLRQGVDAHAVDVGPHNIDSLTAQGFDRAFIALHGRWGEDGVVQGALESIAMPYTGSGVLGCALAMDKVRSKQIWQTLGLPTAAYRVLRDESDLDGLIDELGLPLFLKPAREGSSVGIGKVITADQLLAAYQAAAKVGDDVLAEQFIPGAELTVAILNQQALPIVQMTTDHEFYDYDAKYLADDTQYVCPAEIDVELSNSISQLALRAFAALDCRVWGRVDIMLDANQQPILLEANTVPGMTSHSLVPMAAAARGISFDQLVLTILQTTLDDGGRHE</sequence>
<evidence type="ECO:0000256" key="6">
    <source>
        <dbReference type="ARBA" id="ARBA00012216"/>
    </source>
</evidence>
<dbReference type="Pfam" id="PF01820">
    <property type="entry name" value="Dala_Dala_lig_N"/>
    <property type="match status" value="1"/>
</dbReference>
<evidence type="ECO:0000256" key="13">
    <source>
        <dbReference type="ARBA" id="ARBA00022960"/>
    </source>
</evidence>
<evidence type="ECO:0000256" key="15">
    <source>
        <dbReference type="ARBA" id="ARBA00023211"/>
    </source>
</evidence>
<comment type="function">
    <text evidence="2 18">Cell wall formation.</text>
</comment>
<keyword evidence="10 21" id="KW-0547">Nucleotide-binding</keyword>
<dbReference type="Pfam" id="PF07478">
    <property type="entry name" value="Dala_Dala_lig_C"/>
    <property type="match status" value="1"/>
</dbReference>
<evidence type="ECO:0000256" key="14">
    <source>
        <dbReference type="ARBA" id="ARBA00022984"/>
    </source>
</evidence>
<dbReference type="SUPFAM" id="SSF56059">
    <property type="entry name" value="Glutathione synthetase ATP-binding domain-like"/>
    <property type="match status" value="1"/>
</dbReference>
<evidence type="ECO:0000256" key="5">
    <source>
        <dbReference type="ARBA" id="ARBA00010871"/>
    </source>
</evidence>
<keyword evidence="15 20" id="KW-0464">Manganese</keyword>
<evidence type="ECO:0000256" key="17">
    <source>
        <dbReference type="ARBA" id="ARBA00047614"/>
    </source>
</evidence>
<evidence type="ECO:0000256" key="9">
    <source>
        <dbReference type="ARBA" id="ARBA00022723"/>
    </source>
</evidence>
<keyword evidence="11 21" id="KW-0067">ATP-binding</keyword>
<dbReference type="InterPro" id="IPR011761">
    <property type="entry name" value="ATP-grasp"/>
</dbReference>
<dbReference type="EC" id="6.3.2.4" evidence="6 18"/>
<evidence type="ECO:0000256" key="12">
    <source>
        <dbReference type="ARBA" id="ARBA00022842"/>
    </source>
</evidence>
<keyword evidence="14 18" id="KW-0573">Peptidoglycan synthesis</keyword>
<keyword evidence="8 18" id="KW-0436">Ligase</keyword>
<evidence type="ECO:0000256" key="4">
    <source>
        <dbReference type="ARBA" id="ARBA00004752"/>
    </source>
</evidence>
<keyword evidence="12 20" id="KW-0460">Magnesium</keyword>
<feature type="binding site" evidence="20">
    <location>
        <position position="271"/>
    </location>
    <ligand>
        <name>Mg(2+)</name>
        <dbReference type="ChEBI" id="CHEBI:18420"/>
        <label>2</label>
    </ligand>
</feature>
<dbReference type="InterPro" id="IPR013815">
    <property type="entry name" value="ATP_grasp_subdomain_1"/>
</dbReference>
<dbReference type="HAMAP" id="MF_00047">
    <property type="entry name" value="Dala_Dala_lig"/>
    <property type="match status" value="1"/>
</dbReference>
<evidence type="ECO:0000259" key="22">
    <source>
        <dbReference type="PROSITE" id="PS50975"/>
    </source>
</evidence>
<dbReference type="InterPro" id="IPR005905">
    <property type="entry name" value="D_ala_D_ala"/>
</dbReference>
<comment type="cofactor">
    <cofactor evidence="1">
        <name>Mn(2+)</name>
        <dbReference type="ChEBI" id="CHEBI:29035"/>
    </cofactor>
</comment>
<evidence type="ECO:0000256" key="19">
    <source>
        <dbReference type="PIRSR" id="PIRSR039102-1"/>
    </source>
</evidence>
<dbReference type="PANTHER" id="PTHR23132:SF23">
    <property type="entry name" value="D-ALANINE--D-ALANINE LIGASE B"/>
    <property type="match status" value="1"/>
</dbReference>
<comment type="similarity">
    <text evidence="5 18">Belongs to the D-alanine--D-alanine ligase family.</text>
</comment>
<dbReference type="GO" id="GO:0008716">
    <property type="term" value="F:D-alanine-D-alanine ligase activity"/>
    <property type="evidence" value="ECO:0007669"/>
    <property type="project" value="UniProtKB-UniRule"/>
</dbReference>
<comment type="caution">
    <text evidence="23">The sequence shown here is derived from an EMBL/GenBank/DDBJ whole genome shotgun (WGS) entry which is preliminary data.</text>
</comment>
<evidence type="ECO:0000313" key="24">
    <source>
        <dbReference type="Proteomes" id="UP000253083"/>
    </source>
</evidence>
<keyword evidence="16 18" id="KW-0961">Cell wall biogenesis/degradation</keyword>
<evidence type="ECO:0000256" key="11">
    <source>
        <dbReference type="ARBA" id="ARBA00022840"/>
    </source>
</evidence>
<dbReference type="Gene3D" id="3.40.50.20">
    <property type="match status" value="1"/>
</dbReference>
<evidence type="ECO:0000256" key="1">
    <source>
        <dbReference type="ARBA" id="ARBA00001936"/>
    </source>
</evidence>
<comment type="pathway">
    <text evidence="4 18">Cell wall biogenesis; peptidoglycan biosynthesis.</text>
</comment>
<dbReference type="GO" id="GO:0071555">
    <property type="term" value="P:cell wall organization"/>
    <property type="evidence" value="ECO:0007669"/>
    <property type="project" value="UniProtKB-KW"/>
</dbReference>
<dbReference type="InterPro" id="IPR000291">
    <property type="entry name" value="D-Ala_lig_Van_CS"/>
</dbReference>
<dbReference type="InParanoid" id="A0A395JLM5"/>
<keyword evidence="9 20" id="KW-0479">Metal-binding</keyword>
<comment type="cofactor">
    <cofactor evidence="20">
        <name>Mg(2+)</name>
        <dbReference type="ChEBI" id="CHEBI:18420"/>
    </cofactor>
    <cofactor evidence="20">
        <name>Mn(2+)</name>
        <dbReference type="ChEBI" id="CHEBI:29035"/>
    </cofactor>
    <text evidence="20">Binds 2 magnesium or manganese ions per subunit.</text>
</comment>
<dbReference type="Proteomes" id="UP000253083">
    <property type="component" value="Unassembled WGS sequence"/>
</dbReference>
<comment type="catalytic activity">
    <reaction evidence="17 18">
        <text>2 D-alanine + ATP = D-alanyl-D-alanine + ADP + phosphate + H(+)</text>
        <dbReference type="Rhea" id="RHEA:11224"/>
        <dbReference type="ChEBI" id="CHEBI:15378"/>
        <dbReference type="ChEBI" id="CHEBI:30616"/>
        <dbReference type="ChEBI" id="CHEBI:43474"/>
        <dbReference type="ChEBI" id="CHEBI:57416"/>
        <dbReference type="ChEBI" id="CHEBI:57822"/>
        <dbReference type="ChEBI" id="CHEBI:456216"/>
        <dbReference type="EC" id="6.3.2.4"/>
    </reaction>
</comment>
<gene>
    <name evidence="18" type="primary">ddl</name>
    <name evidence="23" type="ORF">DFR28_103300</name>
</gene>
<dbReference type="AlphaFoldDB" id="A0A395JLM5"/>
<dbReference type="Gene3D" id="3.30.470.20">
    <property type="entry name" value="ATP-grasp fold, B domain"/>
    <property type="match status" value="1"/>
</dbReference>
<dbReference type="InterPro" id="IPR016185">
    <property type="entry name" value="PreATP-grasp_dom_sf"/>
</dbReference>
<dbReference type="SUPFAM" id="SSF52440">
    <property type="entry name" value="PreATP-grasp domain"/>
    <property type="match status" value="1"/>
</dbReference>
<name>A0A395JLM5_9GAMM</name>
<dbReference type="RefSeq" id="WP_170132096.1">
    <property type="nucleotide sequence ID" value="NZ_QNRT01000003.1"/>
</dbReference>
<dbReference type="NCBIfam" id="TIGR01205">
    <property type="entry name" value="D_ala_D_alaTIGR"/>
    <property type="match status" value="1"/>
</dbReference>
<evidence type="ECO:0000256" key="3">
    <source>
        <dbReference type="ARBA" id="ARBA00004496"/>
    </source>
</evidence>
<evidence type="ECO:0000313" key="23">
    <source>
        <dbReference type="EMBL" id="RBP49868.1"/>
    </source>
</evidence>
<dbReference type="EMBL" id="QNRT01000003">
    <property type="protein sequence ID" value="RBP49868.1"/>
    <property type="molecule type" value="Genomic_DNA"/>
</dbReference>
<evidence type="ECO:0000256" key="20">
    <source>
        <dbReference type="PIRSR" id="PIRSR039102-3"/>
    </source>
</evidence>
<keyword evidence="24" id="KW-1185">Reference proteome</keyword>
<dbReference type="InterPro" id="IPR011095">
    <property type="entry name" value="Dala_Dala_lig_C"/>
</dbReference>
<dbReference type="FunFam" id="3.40.50.20:FF:000013">
    <property type="entry name" value="D-alanine--D-alanine ligase"/>
    <property type="match status" value="1"/>
</dbReference>
<protein>
    <recommendedName>
        <fullName evidence="6 18">D-alanine--D-alanine ligase</fullName>
        <ecNumber evidence="6 18">6.3.2.4</ecNumber>
    </recommendedName>
    <alternativeName>
        <fullName evidence="18">D-Ala-D-Ala ligase</fullName>
    </alternativeName>
    <alternativeName>
        <fullName evidence="18">D-alanylalanine synthetase</fullName>
    </alternativeName>
</protein>
<dbReference type="PANTHER" id="PTHR23132">
    <property type="entry name" value="D-ALANINE--D-ALANINE LIGASE"/>
    <property type="match status" value="1"/>
</dbReference>
<feature type="binding site" evidence="20">
    <location>
        <position position="256"/>
    </location>
    <ligand>
        <name>Mg(2+)</name>
        <dbReference type="ChEBI" id="CHEBI:18420"/>
        <label>1</label>
    </ligand>
</feature>
<dbReference type="GO" id="GO:0009252">
    <property type="term" value="P:peptidoglycan biosynthetic process"/>
    <property type="evidence" value="ECO:0007669"/>
    <property type="project" value="UniProtKB-UniRule"/>
</dbReference>
<dbReference type="GO" id="GO:0046872">
    <property type="term" value="F:metal ion binding"/>
    <property type="evidence" value="ECO:0007669"/>
    <property type="project" value="UniProtKB-KW"/>
</dbReference>
<dbReference type="FunCoup" id="A0A395JLM5">
    <property type="interactions" value="315"/>
</dbReference>
<dbReference type="PROSITE" id="PS50975">
    <property type="entry name" value="ATP_GRASP"/>
    <property type="match status" value="1"/>
</dbReference>
<dbReference type="InterPro" id="IPR011127">
    <property type="entry name" value="Dala_Dala_lig_N"/>
</dbReference>
<comment type="subcellular location">
    <subcellularLocation>
        <location evidence="3 18">Cytoplasm</location>
    </subcellularLocation>
</comment>
<dbReference type="GO" id="GO:0008360">
    <property type="term" value="P:regulation of cell shape"/>
    <property type="evidence" value="ECO:0007669"/>
    <property type="project" value="UniProtKB-KW"/>
</dbReference>
<evidence type="ECO:0000256" key="2">
    <source>
        <dbReference type="ARBA" id="ARBA00003921"/>
    </source>
</evidence>